<evidence type="ECO:0000259" key="7">
    <source>
        <dbReference type="Pfam" id="PF23299"/>
    </source>
</evidence>
<evidence type="ECO:0000313" key="9">
    <source>
        <dbReference type="Proteomes" id="UP000189703"/>
    </source>
</evidence>
<dbReference type="PANTHER" id="PTHR33345:SF6">
    <property type="entry name" value="OS03G0747200 PROTEIN"/>
    <property type="match status" value="1"/>
</dbReference>
<gene>
    <name evidence="10 11 12 13" type="primary">LOC104598606</name>
</gene>
<reference evidence="10 11" key="1">
    <citation type="submission" date="2025-04" db="UniProtKB">
        <authorList>
            <consortium name="RefSeq"/>
        </authorList>
    </citation>
    <scope>IDENTIFICATION</scope>
</reference>
<dbReference type="AlphaFoldDB" id="A0A1U8A2P3"/>
<dbReference type="KEGG" id="nnu:104598606"/>
<sequence>MELDIPGEDNGFTAGSKENELHLRPVKAGESGEGLPYAPVDWPNRGDNWTWKVGKRKTSSGFWIDRYLYPPRSLRKTMTLCRKYRFASRYSVEQYIRKEFPNADVNAFFASFSWKVPSEDSTWTKDESNSLGMLPDEEMAEHSGYDSNHESMDCKARNRICNLQLQARTYSLASMDCDICCSEPGFCRNCCCILCCKTINWAYGGYSFVKCEARVGDNYICGHVAHMDCALRSYMAGTVGGSIGLDVEYYCRRCDKRTSLIPYVTRLVMTCESLDSRDDIEKILNLGLCIVYGSQQTDAKKLLHRIGLAMTKLKCGADLKDIWKEENASPVSTGSPEDANDEDIPDFRTDLELPLDLELQKQSQPPMFITSDHRIASVKLQDKIDQVLQSLKRSQEFEYRIAEERLYAQKDFLLGLYQQLDTSRAHLAKCTGTATNSDSDALLGNVINRVGQIKLELEKLTTMKEVAKGFGRASKTILREHFGLDIQD</sequence>
<keyword evidence="4" id="KW-0862">Zinc</keyword>
<feature type="domain" description="Oberon-like PHD finger" evidence="6">
    <location>
        <begin position="156"/>
        <end position="289"/>
    </location>
</feature>
<dbReference type="OMA" id="QAKGNEN"/>
<dbReference type="Proteomes" id="UP000189703">
    <property type="component" value="Unplaced"/>
</dbReference>
<accession>A0A1U8A2P3</accession>
<dbReference type="GO" id="GO:0008270">
    <property type="term" value="F:zinc ion binding"/>
    <property type="evidence" value="ECO:0007669"/>
    <property type="project" value="UniProtKB-KW"/>
</dbReference>
<feature type="domain" description="DUF7081" evidence="7">
    <location>
        <begin position="25"/>
        <end position="118"/>
    </location>
</feature>
<dbReference type="Pfam" id="PF24590">
    <property type="entry name" value="DUF7615"/>
    <property type="match status" value="1"/>
</dbReference>
<dbReference type="RefSeq" id="XP_010259061.1">
    <property type="nucleotide sequence ID" value="XM_010260759.2"/>
</dbReference>
<evidence type="ECO:0000313" key="11">
    <source>
        <dbReference type="RefSeq" id="XP_010259061.1"/>
    </source>
</evidence>
<evidence type="ECO:0000256" key="5">
    <source>
        <dbReference type="ARBA" id="ARBA00023242"/>
    </source>
</evidence>
<evidence type="ECO:0000313" key="13">
    <source>
        <dbReference type="RefSeq" id="XP_010259065.1"/>
    </source>
</evidence>
<keyword evidence="5" id="KW-0539">Nucleus</keyword>
<dbReference type="PANTHER" id="PTHR33345">
    <property type="entry name" value="ADAPTER PROTEIN, PUTATIVE-RELATED"/>
    <property type="match status" value="1"/>
</dbReference>
<evidence type="ECO:0000259" key="8">
    <source>
        <dbReference type="Pfam" id="PF24590"/>
    </source>
</evidence>
<dbReference type="InterPro" id="IPR055508">
    <property type="entry name" value="DUF7081"/>
</dbReference>
<dbReference type="InterPro" id="IPR056034">
    <property type="entry name" value="DUF7615"/>
</dbReference>
<evidence type="ECO:0000313" key="12">
    <source>
        <dbReference type="RefSeq" id="XP_010259062.1"/>
    </source>
</evidence>
<evidence type="ECO:0000259" key="6">
    <source>
        <dbReference type="Pfam" id="PF07227"/>
    </source>
</evidence>
<dbReference type="GO" id="GO:0005634">
    <property type="term" value="C:nucleus"/>
    <property type="evidence" value="ECO:0007669"/>
    <property type="project" value="UniProtKB-SubCell"/>
</dbReference>
<evidence type="ECO:0000256" key="2">
    <source>
        <dbReference type="ARBA" id="ARBA00022723"/>
    </source>
</evidence>
<organism evidence="9 10">
    <name type="scientific">Nelumbo nucifera</name>
    <name type="common">Sacred lotus</name>
    <dbReference type="NCBI Taxonomy" id="4432"/>
    <lineage>
        <taxon>Eukaryota</taxon>
        <taxon>Viridiplantae</taxon>
        <taxon>Streptophyta</taxon>
        <taxon>Embryophyta</taxon>
        <taxon>Tracheophyta</taxon>
        <taxon>Spermatophyta</taxon>
        <taxon>Magnoliopsida</taxon>
        <taxon>Proteales</taxon>
        <taxon>Nelumbonaceae</taxon>
        <taxon>Nelumbo</taxon>
    </lineage>
</organism>
<evidence type="ECO:0000256" key="1">
    <source>
        <dbReference type="ARBA" id="ARBA00004123"/>
    </source>
</evidence>
<dbReference type="RefSeq" id="XP_010259065.1">
    <property type="nucleotide sequence ID" value="XM_010260763.2"/>
</dbReference>
<comment type="subcellular location">
    <subcellularLocation>
        <location evidence="1">Nucleus</location>
    </subcellularLocation>
</comment>
<evidence type="ECO:0000313" key="10">
    <source>
        <dbReference type="RefSeq" id="XP_010259060.1"/>
    </source>
</evidence>
<dbReference type="Pfam" id="PF23299">
    <property type="entry name" value="DUF7081"/>
    <property type="match status" value="1"/>
</dbReference>
<keyword evidence="3" id="KW-0863">Zinc-finger</keyword>
<name>A0A1U8A2P3_NELNU</name>
<dbReference type="Pfam" id="PF07227">
    <property type="entry name" value="PHD_Oberon"/>
    <property type="match status" value="1"/>
</dbReference>
<keyword evidence="9" id="KW-1185">Reference proteome</keyword>
<feature type="domain" description="DUF7615" evidence="8">
    <location>
        <begin position="373"/>
        <end position="481"/>
    </location>
</feature>
<evidence type="ECO:0000256" key="4">
    <source>
        <dbReference type="ARBA" id="ARBA00022833"/>
    </source>
</evidence>
<keyword evidence="2" id="KW-0479">Metal-binding</keyword>
<dbReference type="eggNOG" id="ENOG502QUYB">
    <property type="taxonomic scope" value="Eukaryota"/>
</dbReference>
<dbReference type="OrthoDB" id="1852608at2759"/>
<dbReference type="InterPro" id="IPR032881">
    <property type="entry name" value="Oberon-like_PHD"/>
</dbReference>
<dbReference type="RefSeq" id="XP_010259060.1">
    <property type="nucleotide sequence ID" value="XM_010260758.2"/>
</dbReference>
<dbReference type="GeneID" id="104598606"/>
<dbReference type="RefSeq" id="XP_010259062.1">
    <property type="nucleotide sequence ID" value="XM_010260760.2"/>
</dbReference>
<protein>
    <submittedName>
        <fullName evidence="10 11">Uncharacterized protein LOC104598606 isoform X1</fullName>
    </submittedName>
    <submittedName>
        <fullName evidence="12">Uncharacterized protein LOC104598606 isoform X2</fullName>
    </submittedName>
</protein>
<evidence type="ECO:0000256" key="3">
    <source>
        <dbReference type="ARBA" id="ARBA00022771"/>
    </source>
</evidence>
<proteinExistence type="predicted"/>